<dbReference type="PROSITE" id="PS00546">
    <property type="entry name" value="CYSTEINE_SWITCH"/>
    <property type="match status" value="1"/>
</dbReference>
<evidence type="ECO:0000256" key="2">
    <source>
        <dbReference type="ARBA" id="ARBA00022670"/>
    </source>
</evidence>
<evidence type="ECO:0000256" key="5">
    <source>
        <dbReference type="ARBA" id="ARBA00022801"/>
    </source>
</evidence>
<keyword evidence="5" id="KW-0378">Hydrolase</keyword>
<dbReference type="InterPro" id="IPR021158">
    <property type="entry name" value="Pept_M10A_Zn_BS"/>
</dbReference>
<dbReference type="Gene3D" id="3.40.390.10">
    <property type="entry name" value="Collagenase (Catalytic Domain)"/>
    <property type="match status" value="1"/>
</dbReference>
<dbReference type="GO" id="GO:0006508">
    <property type="term" value="P:proteolysis"/>
    <property type="evidence" value="ECO:0007669"/>
    <property type="project" value="UniProtKB-KW"/>
</dbReference>
<evidence type="ECO:0000256" key="3">
    <source>
        <dbReference type="ARBA" id="ARBA00022723"/>
    </source>
</evidence>
<dbReference type="EMBL" id="CAQQ02073132">
    <property type="status" value="NOT_ANNOTATED_CDS"/>
    <property type="molecule type" value="Genomic_DNA"/>
</dbReference>
<evidence type="ECO:0000256" key="4">
    <source>
        <dbReference type="ARBA" id="ARBA00022729"/>
    </source>
</evidence>
<dbReference type="EMBL" id="CAQQ02073133">
    <property type="status" value="NOT_ANNOTATED_CDS"/>
    <property type="molecule type" value="Genomic_DNA"/>
</dbReference>
<evidence type="ECO:0000256" key="6">
    <source>
        <dbReference type="ARBA" id="ARBA00022833"/>
    </source>
</evidence>
<dbReference type="Proteomes" id="UP000015102">
    <property type="component" value="Unassembled WGS sequence"/>
</dbReference>
<dbReference type="SUPFAM" id="SSF47090">
    <property type="entry name" value="PGBD-like"/>
    <property type="match status" value="1"/>
</dbReference>
<reference evidence="10" key="1">
    <citation type="submission" date="2013-02" db="EMBL/GenBank/DDBJ databases">
        <authorList>
            <person name="Hughes D."/>
        </authorList>
    </citation>
    <scope>NUCLEOTIDE SEQUENCE</scope>
    <source>
        <strain>Durham</strain>
        <strain evidence="10">NC isolate 2 -- Noor lab</strain>
    </source>
</reference>
<keyword evidence="10" id="KW-1185">Reference proteome</keyword>
<keyword evidence="4" id="KW-0732">Signal</keyword>
<evidence type="ECO:0008006" key="11">
    <source>
        <dbReference type="Google" id="ProtNLM"/>
    </source>
</evidence>
<evidence type="ECO:0000256" key="8">
    <source>
        <dbReference type="ARBA" id="ARBA00023145"/>
    </source>
</evidence>
<protein>
    <recommendedName>
        <fullName evidence="11">Peptidoglycan binding-like domain-containing protein</fullName>
    </recommendedName>
</protein>
<evidence type="ECO:0000256" key="7">
    <source>
        <dbReference type="ARBA" id="ARBA00023049"/>
    </source>
</evidence>
<dbReference type="GO" id="GO:0008270">
    <property type="term" value="F:zinc ion binding"/>
    <property type="evidence" value="ECO:0007669"/>
    <property type="project" value="InterPro"/>
</dbReference>
<dbReference type="InterPro" id="IPR024079">
    <property type="entry name" value="MetalloPept_cat_dom_sf"/>
</dbReference>
<comment type="cofactor">
    <cofactor evidence="1">
        <name>Zn(2+)</name>
        <dbReference type="ChEBI" id="CHEBI:29105"/>
    </cofactor>
</comment>
<evidence type="ECO:0000313" key="10">
    <source>
        <dbReference type="Proteomes" id="UP000015102"/>
    </source>
</evidence>
<dbReference type="GO" id="GO:0031012">
    <property type="term" value="C:extracellular matrix"/>
    <property type="evidence" value="ECO:0007669"/>
    <property type="project" value="InterPro"/>
</dbReference>
<keyword evidence="8" id="KW-0865">Zymogen</keyword>
<keyword evidence="2" id="KW-0645">Protease</keyword>
<dbReference type="STRING" id="36166.T1GMT2"/>
<proteinExistence type="predicted"/>
<dbReference type="EnsemblMetazoa" id="MESCA004864-RA">
    <property type="protein sequence ID" value="MESCA004864-PA"/>
    <property type="gene ID" value="MESCA004864"/>
</dbReference>
<keyword evidence="7" id="KW-0482">Metalloprotease</keyword>
<keyword evidence="3" id="KW-0479">Metal-binding</keyword>
<accession>T1GMT2</accession>
<dbReference type="HOGENOM" id="CLU_1954211_0_0_1"/>
<sequence length="129" mass="14696">MVFVVLTFASLGYQNSSLHGIAHLSLDCHMATLHAYSSFAYVYSATYLEIPQNQIHVICWNGGIRFVLHFFKFGNIPQTGVIDDATEELIRTPRCGVPDVIKRLSIKVSNRVKRFILQGSKWDHLDLTW</sequence>
<evidence type="ECO:0000313" key="9">
    <source>
        <dbReference type="EnsemblMetazoa" id="MESCA004864-PA"/>
    </source>
</evidence>
<organism evidence="9 10">
    <name type="scientific">Megaselia scalaris</name>
    <name type="common">Humpbacked fly</name>
    <name type="synonym">Phora scalaris</name>
    <dbReference type="NCBI Taxonomy" id="36166"/>
    <lineage>
        <taxon>Eukaryota</taxon>
        <taxon>Metazoa</taxon>
        <taxon>Ecdysozoa</taxon>
        <taxon>Arthropoda</taxon>
        <taxon>Hexapoda</taxon>
        <taxon>Insecta</taxon>
        <taxon>Pterygota</taxon>
        <taxon>Neoptera</taxon>
        <taxon>Endopterygota</taxon>
        <taxon>Diptera</taxon>
        <taxon>Brachycera</taxon>
        <taxon>Muscomorpha</taxon>
        <taxon>Platypezoidea</taxon>
        <taxon>Phoridae</taxon>
        <taxon>Megaseliini</taxon>
        <taxon>Megaselia</taxon>
    </lineage>
</organism>
<dbReference type="InterPro" id="IPR036365">
    <property type="entry name" value="PGBD-like_sf"/>
</dbReference>
<dbReference type="GO" id="GO:0004222">
    <property type="term" value="F:metalloendopeptidase activity"/>
    <property type="evidence" value="ECO:0007669"/>
    <property type="project" value="InterPro"/>
</dbReference>
<name>T1GMT2_MEGSC</name>
<keyword evidence="6" id="KW-0862">Zinc</keyword>
<reference evidence="9" key="2">
    <citation type="submission" date="2015-06" db="UniProtKB">
        <authorList>
            <consortium name="EnsemblMetazoa"/>
        </authorList>
    </citation>
    <scope>IDENTIFICATION</scope>
</reference>
<dbReference type="AlphaFoldDB" id="T1GMT2"/>
<evidence type="ECO:0000256" key="1">
    <source>
        <dbReference type="ARBA" id="ARBA00001947"/>
    </source>
</evidence>